<keyword evidence="1" id="KW-0812">Transmembrane</keyword>
<evidence type="ECO:0000313" key="4">
    <source>
        <dbReference type="Proteomes" id="UP001589818"/>
    </source>
</evidence>
<keyword evidence="1" id="KW-0472">Membrane</keyword>
<dbReference type="Pfam" id="PF04235">
    <property type="entry name" value="DUF418"/>
    <property type="match status" value="1"/>
</dbReference>
<feature type="domain" description="DUF418" evidence="2">
    <location>
        <begin position="234"/>
        <end position="387"/>
    </location>
</feature>
<sequence>MMTETNTVQKEGKERVRIIDAIRGFSLLGILMANMLIFQYGLYGKDKLESFNPSAWDIGFHKLLQIMIEGSFMPIFMFLFGYGLYKMKDSLVSKGLKYKRYLSRRFLMLLLLGVLHGLLLWEGDILAAYGLMGFCLLLFIRRKPRTMLIWGIVLSVLFAGLGYGSQKEDDKAEIRMKHYIEESIDVMGSGTYMEIQEFRMNADPLDLSGAPVILLILFAPVFLAPMFLFGMAAASKQWFHNPRKERSRYSRLTLLFLPAGLTMKTAAVLWSASPWSGVLMIGGGQLLALGYIFLLAFVLPGLSRRSFTIAAFESVGRMSLTNYLMQTVICTTIFYGYGLGLYGRIGVVTGILLSLLIYAVQAVISAWVWRKYQFGPVERLLRMWTYFSLSGKARPASSESMTS</sequence>
<evidence type="ECO:0000313" key="3">
    <source>
        <dbReference type="EMBL" id="MFC0395707.1"/>
    </source>
</evidence>
<dbReference type="PANTHER" id="PTHR30590:SF2">
    <property type="entry name" value="INNER MEMBRANE PROTEIN"/>
    <property type="match status" value="1"/>
</dbReference>
<name>A0ABV6JJH5_9BACL</name>
<feature type="transmembrane region" description="Helical" evidence="1">
    <location>
        <begin position="345"/>
        <end position="369"/>
    </location>
</feature>
<feature type="transmembrane region" description="Helical" evidence="1">
    <location>
        <begin position="278"/>
        <end position="299"/>
    </location>
</feature>
<dbReference type="EMBL" id="JBHLVF010000046">
    <property type="protein sequence ID" value="MFC0395707.1"/>
    <property type="molecule type" value="Genomic_DNA"/>
</dbReference>
<dbReference type="InterPro" id="IPR052529">
    <property type="entry name" value="Bact_Transport_Assoc"/>
</dbReference>
<dbReference type="Proteomes" id="UP001589818">
    <property type="component" value="Unassembled WGS sequence"/>
</dbReference>
<feature type="transmembrane region" description="Helical" evidence="1">
    <location>
        <begin position="63"/>
        <end position="82"/>
    </location>
</feature>
<dbReference type="PANTHER" id="PTHR30590">
    <property type="entry name" value="INNER MEMBRANE PROTEIN"/>
    <property type="match status" value="1"/>
</dbReference>
<organism evidence="3 4">
    <name type="scientific">Paenibacillus mendelii</name>
    <dbReference type="NCBI Taxonomy" id="206163"/>
    <lineage>
        <taxon>Bacteria</taxon>
        <taxon>Bacillati</taxon>
        <taxon>Bacillota</taxon>
        <taxon>Bacilli</taxon>
        <taxon>Bacillales</taxon>
        <taxon>Paenibacillaceae</taxon>
        <taxon>Paenibacillus</taxon>
    </lineage>
</organism>
<proteinExistence type="predicted"/>
<dbReference type="RefSeq" id="WP_256555611.1">
    <property type="nucleotide sequence ID" value="NZ_JANHOF010000019.1"/>
</dbReference>
<protein>
    <submittedName>
        <fullName evidence="3">DUF418 domain-containing protein</fullName>
    </submittedName>
</protein>
<keyword evidence="1" id="KW-1133">Transmembrane helix</keyword>
<reference evidence="3 4" key="1">
    <citation type="submission" date="2024-09" db="EMBL/GenBank/DDBJ databases">
        <authorList>
            <person name="Sun Q."/>
            <person name="Mori K."/>
        </authorList>
    </citation>
    <scope>NUCLEOTIDE SEQUENCE [LARGE SCALE GENOMIC DNA]</scope>
    <source>
        <strain evidence="3 4">CCM 4839</strain>
    </source>
</reference>
<feature type="transmembrane region" description="Helical" evidence="1">
    <location>
        <begin position="147"/>
        <end position="165"/>
    </location>
</feature>
<gene>
    <name evidence="3" type="ORF">ACFFJ8_30595</name>
</gene>
<comment type="caution">
    <text evidence="3">The sequence shown here is derived from an EMBL/GenBank/DDBJ whole genome shotgun (WGS) entry which is preliminary data.</text>
</comment>
<feature type="transmembrane region" description="Helical" evidence="1">
    <location>
        <begin position="252"/>
        <end position="272"/>
    </location>
</feature>
<feature type="transmembrane region" description="Helical" evidence="1">
    <location>
        <begin position="21"/>
        <end position="43"/>
    </location>
</feature>
<dbReference type="InterPro" id="IPR007349">
    <property type="entry name" value="DUF418"/>
</dbReference>
<keyword evidence="4" id="KW-1185">Reference proteome</keyword>
<feature type="transmembrane region" description="Helical" evidence="1">
    <location>
        <begin position="102"/>
        <end position="119"/>
    </location>
</feature>
<feature type="transmembrane region" description="Helical" evidence="1">
    <location>
        <begin position="320"/>
        <end position="339"/>
    </location>
</feature>
<evidence type="ECO:0000259" key="2">
    <source>
        <dbReference type="Pfam" id="PF04235"/>
    </source>
</evidence>
<feature type="transmembrane region" description="Helical" evidence="1">
    <location>
        <begin position="210"/>
        <end position="231"/>
    </location>
</feature>
<accession>A0ABV6JJH5</accession>
<evidence type="ECO:0000256" key="1">
    <source>
        <dbReference type="SAM" id="Phobius"/>
    </source>
</evidence>
<feature type="transmembrane region" description="Helical" evidence="1">
    <location>
        <begin position="125"/>
        <end position="140"/>
    </location>
</feature>